<sequence length="448" mass="50725">MELHKIEIDRFVQQAQKMYRRLAFLYQNANATPLKPDLMPEAFKELGSASEIVMLATEELYQQNEELVKTRSLIEAERQRYVDLFDSAPDGYLVTDLKGVIQEANIAATKLLNQERQFILGKPVSNFMVMEDRHRFRSQLTQLSQSDKVTELTLRLQQGNGKTGVASVSVAVGRDLNGVPLTLRWLLRCDGTQAKPDQLTQLNQKSNLTDQHTEKNRLKGDRPSITTVANVPQIAALAEQEPDELKRNRVVHKYSRCEIIPNDSQAIWYVSQGCVKLSTICETGEEIMIGLAIPGTVFGSDMTQLKTYQAAALSDVELVSIYLAEISSNPILSHMLLPKIKQHVRQTQSLLVVSNRRRVSNRLNNLLEVFKQDIGEPCTLGTRLSVRLTHEDLASACGTTRVTMTRLLKKLQQQGKISFDDKKHIIINNLDELSLENSRVKKFDHRFT</sequence>
<comment type="caution">
    <text evidence="7">The sequence shown here is derived from an EMBL/GenBank/DDBJ whole genome shotgun (WGS) entry which is preliminary data.</text>
</comment>
<dbReference type="Gene3D" id="2.60.120.10">
    <property type="entry name" value="Jelly Rolls"/>
    <property type="match status" value="1"/>
</dbReference>
<dbReference type="InterPro" id="IPR036388">
    <property type="entry name" value="WH-like_DNA-bd_sf"/>
</dbReference>
<dbReference type="PROSITE" id="PS00042">
    <property type="entry name" value="HTH_CRP_1"/>
    <property type="match status" value="1"/>
</dbReference>
<evidence type="ECO:0000313" key="7">
    <source>
        <dbReference type="EMBL" id="MDR9896584.1"/>
    </source>
</evidence>
<dbReference type="InterPro" id="IPR012318">
    <property type="entry name" value="HTH_CRP"/>
</dbReference>
<evidence type="ECO:0000256" key="3">
    <source>
        <dbReference type="ARBA" id="ARBA00023163"/>
    </source>
</evidence>
<evidence type="ECO:0000256" key="2">
    <source>
        <dbReference type="ARBA" id="ARBA00023125"/>
    </source>
</evidence>
<keyword evidence="2" id="KW-0238">DNA-binding</keyword>
<dbReference type="NCBIfam" id="TIGR00229">
    <property type="entry name" value="sensory_box"/>
    <property type="match status" value="1"/>
</dbReference>
<evidence type="ECO:0000313" key="8">
    <source>
        <dbReference type="Proteomes" id="UP000667802"/>
    </source>
</evidence>
<dbReference type="CDD" id="cd00092">
    <property type="entry name" value="HTH_CRP"/>
    <property type="match status" value="1"/>
</dbReference>
<dbReference type="InterPro" id="IPR018335">
    <property type="entry name" value="Tscrpt_reg_HTH_Crp-type_CS"/>
</dbReference>
<name>A0AAP5MBA1_9CYAN</name>
<evidence type="ECO:0000259" key="5">
    <source>
        <dbReference type="PROSITE" id="PS50112"/>
    </source>
</evidence>
<dbReference type="SMART" id="SM00091">
    <property type="entry name" value="PAS"/>
    <property type="match status" value="1"/>
</dbReference>
<dbReference type="InterPro" id="IPR035965">
    <property type="entry name" value="PAS-like_dom_sf"/>
</dbReference>
<dbReference type="PROSITE" id="PS50112">
    <property type="entry name" value="PAS"/>
    <property type="match status" value="1"/>
</dbReference>
<feature type="compositionally biased region" description="Polar residues" evidence="4">
    <location>
        <begin position="200"/>
        <end position="210"/>
    </location>
</feature>
<dbReference type="InterPro" id="IPR036390">
    <property type="entry name" value="WH_DNA-bd_sf"/>
</dbReference>
<dbReference type="GO" id="GO:0003700">
    <property type="term" value="F:DNA-binding transcription factor activity"/>
    <property type="evidence" value="ECO:0007669"/>
    <property type="project" value="InterPro"/>
</dbReference>
<dbReference type="EMBL" id="JAALHA020000008">
    <property type="protein sequence ID" value="MDR9896584.1"/>
    <property type="molecule type" value="Genomic_DNA"/>
</dbReference>
<dbReference type="Gene3D" id="3.30.450.20">
    <property type="entry name" value="PAS domain"/>
    <property type="match status" value="1"/>
</dbReference>
<dbReference type="GO" id="GO:0003677">
    <property type="term" value="F:DNA binding"/>
    <property type="evidence" value="ECO:0007669"/>
    <property type="project" value="UniProtKB-KW"/>
</dbReference>
<evidence type="ECO:0000256" key="1">
    <source>
        <dbReference type="ARBA" id="ARBA00023015"/>
    </source>
</evidence>
<accession>A0AAP5MBA1</accession>
<feature type="region of interest" description="Disordered" evidence="4">
    <location>
        <begin position="200"/>
        <end position="222"/>
    </location>
</feature>
<dbReference type="Pfam" id="PF00989">
    <property type="entry name" value="PAS"/>
    <property type="match status" value="1"/>
</dbReference>
<feature type="compositionally biased region" description="Basic and acidic residues" evidence="4">
    <location>
        <begin position="211"/>
        <end position="222"/>
    </location>
</feature>
<dbReference type="RefSeq" id="WP_243902376.1">
    <property type="nucleotide sequence ID" value="NZ_CAWQFN010000921.1"/>
</dbReference>
<keyword evidence="1" id="KW-0805">Transcription regulation</keyword>
<dbReference type="InterPro" id="IPR018490">
    <property type="entry name" value="cNMP-bd_dom_sf"/>
</dbReference>
<organism evidence="7 8">
    <name type="scientific">Aetokthonos hydrillicola Thurmond2011</name>
    <dbReference type="NCBI Taxonomy" id="2712845"/>
    <lineage>
        <taxon>Bacteria</taxon>
        <taxon>Bacillati</taxon>
        <taxon>Cyanobacteriota</taxon>
        <taxon>Cyanophyceae</taxon>
        <taxon>Nostocales</taxon>
        <taxon>Hapalosiphonaceae</taxon>
        <taxon>Aetokthonos</taxon>
    </lineage>
</organism>
<dbReference type="InterPro" id="IPR013767">
    <property type="entry name" value="PAS_fold"/>
</dbReference>
<dbReference type="SUPFAM" id="SSF51206">
    <property type="entry name" value="cAMP-binding domain-like"/>
    <property type="match status" value="1"/>
</dbReference>
<dbReference type="InterPro" id="IPR000014">
    <property type="entry name" value="PAS"/>
</dbReference>
<dbReference type="Pfam" id="PF13545">
    <property type="entry name" value="HTH_Crp_2"/>
    <property type="match status" value="1"/>
</dbReference>
<protein>
    <submittedName>
        <fullName evidence="7">Helix-turn-helix domain-containing protein</fullName>
    </submittedName>
</protein>
<feature type="domain" description="HTH crp-type" evidence="6">
    <location>
        <begin position="357"/>
        <end position="431"/>
    </location>
</feature>
<evidence type="ECO:0000256" key="4">
    <source>
        <dbReference type="SAM" id="MobiDB-lite"/>
    </source>
</evidence>
<dbReference type="SUPFAM" id="SSF46785">
    <property type="entry name" value="Winged helix' DNA-binding domain"/>
    <property type="match status" value="1"/>
</dbReference>
<dbReference type="PROSITE" id="PS51063">
    <property type="entry name" value="HTH_CRP_2"/>
    <property type="match status" value="1"/>
</dbReference>
<dbReference type="AlphaFoldDB" id="A0AAP5MBA1"/>
<dbReference type="SMART" id="SM00419">
    <property type="entry name" value="HTH_CRP"/>
    <property type="match status" value="1"/>
</dbReference>
<proteinExistence type="predicted"/>
<evidence type="ECO:0000259" key="6">
    <source>
        <dbReference type="PROSITE" id="PS51063"/>
    </source>
</evidence>
<feature type="domain" description="PAS" evidence="5">
    <location>
        <begin position="77"/>
        <end position="147"/>
    </location>
</feature>
<dbReference type="SUPFAM" id="SSF55785">
    <property type="entry name" value="PYP-like sensor domain (PAS domain)"/>
    <property type="match status" value="1"/>
</dbReference>
<dbReference type="Proteomes" id="UP000667802">
    <property type="component" value="Unassembled WGS sequence"/>
</dbReference>
<keyword evidence="3" id="KW-0804">Transcription</keyword>
<reference evidence="8" key="1">
    <citation type="journal article" date="2021" name="Science">
        <title>Hunting the eagle killer: A cyanobacterial neurotoxin causes vacuolar myelinopathy.</title>
        <authorList>
            <person name="Breinlinger S."/>
            <person name="Phillips T.J."/>
            <person name="Haram B.N."/>
            <person name="Mares J."/>
            <person name="Martinez Yerena J.A."/>
            <person name="Hrouzek P."/>
            <person name="Sobotka R."/>
            <person name="Henderson W.M."/>
            <person name="Schmieder P."/>
            <person name="Williams S.M."/>
            <person name="Lauderdale J.D."/>
            <person name="Wilde H.D."/>
            <person name="Gerrin W."/>
            <person name="Kust A."/>
            <person name="Washington J.W."/>
            <person name="Wagner C."/>
            <person name="Geier B."/>
            <person name="Liebeke M."/>
            <person name="Enke H."/>
            <person name="Niedermeyer T.H.J."/>
            <person name="Wilde S.B."/>
        </authorList>
    </citation>
    <scope>NUCLEOTIDE SEQUENCE [LARGE SCALE GENOMIC DNA]</scope>
    <source>
        <strain evidence="8">Thurmond2011</strain>
    </source>
</reference>
<keyword evidence="8" id="KW-1185">Reference proteome</keyword>
<dbReference type="Gene3D" id="1.10.10.10">
    <property type="entry name" value="Winged helix-like DNA-binding domain superfamily/Winged helix DNA-binding domain"/>
    <property type="match status" value="1"/>
</dbReference>
<gene>
    <name evidence="7" type="ORF">G7B40_018740</name>
</gene>
<dbReference type="CDD" id="cd00130">
    <property type="entry name" value="PAS"/>
    <property type="match status" value="1"/>
</dbReference>
<dbReference type="InterPro" id="IPR014710">
    <property type="entry name" value="RmlC-like_jellyroll"/>
</dbReference>